<organism evidence="9 10">
    <name type="scientific">Ditylenchus destructor</name>
    <dbReference type="NCBI Taxonomy" id="166010"/>
    <lineage>
        <taxon>Eukaryota</taxon>
        <taxon>Metazoa</taxon>
        <taxon>Ecdysozoa</taxon>
        <taxon>Nematoda</taxon>
        <taxon>Chromadorea</taxon>
        <taxon>Rhabditida</taxon>
        <taxon>Tylenchina</taxon>
        <taxon>Tylenchomorpha</taxon>
        <taxon>Sphaerularioidea</taxon>
        <taxon>Anguinidae</taxon>
        <taxon>Anguininae</taxon>
        <taxon>Ditylenchus</taxon>
    </lineage>
</organism>
<comment type="pathway">
    <text evidence="2">Amine and polyamine biosynthesis; carnitine biosynthesis.</text>
</comment>
<comment type="similarity">
    <text evidence="3">Belongs to the gamma-BBH/TMLD family.</text>
</comment>
<evidence type="ECO:0000256" key="4">
    <source>
        <dbReference type="ARBA" id="ARBA00022723"/>
    </source>
</evidence>
<evidence type="ECO:0000256" key="6">
    <source>
        <dbReference type="ARBA" id="ARBA00023002"/>
    </source>
</evidence>
<keyword evidence="6" id="KW-0560">Oxidoreductase</keyword>
<comment type="cofactor">
    <cofactor evidence="1">
        <name>Fe(2+)</name>
        <dbReference type="ChEBI" id="CHEBI:29033"/>
    </cofactor>
</comment>
<sequence>MWALKTAMRLPKSVQVEWEDGLMASFNYVWLRDNSTRRPCLVHLDLNTKPEKVDCSRNELNVTWPPFLTSNYSSDFLRENMMHCQMYQTPSGSGNPPSLPEALDRPSPLRGQLCTIVNATPVDSQQVMGSVYWNASAQEAGTIWPHMHSVPTMVTVDNLHGKTSELFIVDTVKALATLAMRHPQEFEFLAQCTLEYSEGMFRSRHKMCHIHNGRIFPGIFNNAARSSTITVEPGSVERLYECLQKFGRASAEWTYTVQLEPGQRLLVDNTRAMLGAPAQRNRQLMLSCLQ</sequence>
<accession>A0AAD4MXF9</accession>
<dbReference type="Proteomes" id="UP001201812">
    <property type="component" value="Unassembled WGS sequence"/>
</dbReference>
<name>A0AAD4MXF9_9BILA</name>
<keyword evidence="10" id="KW-1185">Reference proteome</keyword>
<keyword evidence="7" id="KW-0408">Iron</keyword>
<evidence type="ECO:0000259" key="8">
    <source>
        <dbReference type="Pfam" id="PF02668"/>
    </source>
</evidence>
<evidence type="ECO:0000313" key="10">
    <source>
        <dbReference type="Proteomes" id="UP001201812"/>
    </source>
</evidence>
<dbReference type="SUPFAM" id="SSF51197">
    <property type="entry name" value="Clavaminate synthase-like"/>
    <property type="match status" value="1"/>
</dbReference>
<dbReference type="AlphaFoldDB" id="A0AAD4MXF9"/>
<comment type="caution">
    <text evidence="9">The sequence shown here is derived from an EMBL/GenBank/DDBJ whole genome shotgun (WGS) entry which is preliminary data.</text>
</comment>
<keyword evidence="5" id="KW-0124">Carnitine biosynthesis</keyword>
<evidence type="ECO:0000256" key="5">
    <source>
        <dbReference type="ARBA" id="ARBA00022873"/>
    </source>
</evidence>
<evidence type="ECO:0000256" key="1">
    <source>
        <dbReference type="ARBA" id="ARBA00001954"/>
    </source>
</evidence>
<dbReference type="GO" id="GO:0046872">
    <property type="term" value="F:metal ion binding"/>
    <property type="evidence" value="ECO:0007669"/>
    <property type="project" value="UniProtKB-KW"/>
</dbReference>
<evidence type="ECO:0000313" key="9">
    <source>
        <dbReference type="EMBL" id="KAI1709270.1"/>
    </source>
</evidence>
<evidence type="ECO:0000256" key="7">
    <source>
        <dbReference type="ARBA" id="ARBA00023004"/>
    </source>
</evidence>
<dbReference type="EMBL" id="JAKKPZ010000031">
    <property type="protein sequence ID" value="KAI1709270.1"/>
    <property type="molecule type" value="Genomic_DNA"/>
</dbReference>
<dbReference type="InterPro" id="IPR003819">
    <property type="entry name" value="TauD/TfdA-like"/>
</dbReference>
<proteinExistence type="inferred from homology"/>
<gene>
    <name evidence="9" type="ORF">DdX_11341</name>
</gene>
<feature type="domain" description="TauD/TfdA-like" evidence="8">
    <location>
        <begin position="167"/>
        <end position="273"/>
    </location>
</feature>
<reference evidence="9" key="1">
    <citation type="submission" date="2022-01" db="EMBL/GenBank/DDBJ databases">
        <title>Genome Sequence Resource for Two Populations of Ditylenchus destructor, the Migratory Endoparasitic Phytonematode.</title>
        <authorList>
            <person name="Zhang H."/>
            <person name="Lin R."/>
            <person name="Xie B."/>
        </authorList>
    </citation>
    <scope>NUCLEOTIDE SEQUENCE</scope>
    <source>
        <strain evidence="9">BazhouSP</strain>
    </source>
</reference>
<evidence type="ECO:0000256" key="3">
    <source>
        <dbReference type="ARBA" id="ARBA00008654"/>
    </source>
</evidence>
<dbReference type="Gene3D" id="3.60.130.10">
    <property type="entry name" value="Clavaminate synthase-like"/>
    <property type="match status" value="1"/>
</dbReference>
<dbReference type="Gene3D" id="3.30.2020.30">
    <property type="match status" value="1"/>
</dbReference>
<protein>
    <recommendedName>
        <fullName evidence="8">TauD/TfdA-like domain-containing protein</fullName>
    </recommendedName>
</protein>
<dbReference type="GO" id="GO:0016491">
    <property type="term" value="F:oxidoreductase activity"/>
    <property type="evidence" value="ECO:0007669"/>
    <property type="project" value="UniProtKB-KW"/>
</dbReference>
<dbReference type="GO" id="GO:0045329">
    <property type="term" value="P:carnitine biosynthetic process"/>
    <property type="evidence" value="ECO:0007669"/>
    <property type="project" value="UniProtKB-KW"/>
</dbReference>
<dbReference type="InterPro" id="IPR042098">
    <property type="entry name" value="TauD-like_sf"/>
</dbReference>
<keyword evidence="4" id="KW-0479">Metal-binding</keyword>
<evidence type="ECO:0000256" key="2">
    <source>
        <dbReference type="ARBA" id="ARBA00005022"/>
    </source>
</evidence>
<dbReference type="Pfam" id="PF02668">
    <property type="entry name" value="TauD"/>
    <property type="match status" value="1"/>
</dbReference>
<dbReference type="InterPro" id="IPR038492">
    <property type="entry name" value="GBBH-like_N_sf"/>
</dbReference>